<evidence type="ECO:0000256" key="1">
    <source>
        <dbReference type="SAM" id="MobiDB-lite"/>
    </source>
</evidence>
<name>A0A0F9H8R5_9ZZZZ</name>
<dbReference type="AlphaFoldDB" id="A0A0F9H8R5"/>
<feature type="compositionally biased region" description="Basic and acidic residues" evidence="1">
    <location>
        <begin position="36"/>
        <end position="54"/>
    </location>
</feature>
<proteinExistence type="predicted"/>
<accession>A0A0F9H8R5</accession>
<organism evidence="2">
    <name type="scientific">marine sediment metagenome</name>
    <dbReference type="NCBI Taxonomy" id="412755"/>
    <lineage>
        <taxon>unclassified sequences</taxon>
        <taxon>metagenomes</taxon>
        <taxon>ecological metagenomes</taxon>
    </lineage>
</organism>
<gene>
    <name evidence="2" type="ORF">LCGC14_2028740</name>
</gene>
<evidence type="ECO:0000313" key="2">
    <source>
        <dbReference type="EMBL" id="KKL78050.1"/>
    </source>
</evidence>
<feature type="region of interest" description="Disordered" evidence="1">
    <location>
        <begin position="35"/>
        <end position="54"/>
    </location>
</feature>
<comment type="caution">
    <text evidence="2">The sequence shown here is derived from an EMBL/GenBank/DDBJ whole genome shotgun (WGS) entry which is preliminary data.</text>
</comment>
<reference evidence="2" key="1">
    <citation type="journal article" date="2015" name="Nature">
        <title>Complex archaea that bridge the gap between prokaryotes and eukaryotes.</title>
        <authorList>
            <person name="Spang A."/>
            <person name="Saw J.H."/>
            <person name="Jorgensen S.L."/>
            <person name="Zaremba-Niedzwiedzka K."/>
            <person name="Martijn J."/>
            <person name="Lind A.E."/>
            <person name="van Eijk R."/>
            <person name="Schleper C."/>
            <person name="Guy L."/>
            <person name="Ettema T.J."/>
        </authorList>
    </citation>
    <scope>NUCLEOTIDE SEQUENCE</scope>
</reference>
<dbReference type="EMBL" id="LAZR01023575">
    <property type="protein sequence ID" value="KKL78050.1"/>
    <property type="molecule type" value="Genomic_DNA"/>
</dbReference>
<sequence>MAYSNFDRKGRRKKARRKIKYEVGMIRQNENAMVEVEDRKNGANARDRSDNRAG</sequence>
<protein>
    <submittedName>
        <fullName evidence="2">Uncharacterized protein</fullName>
    </submittedName>
</protein>